<dbReference type="AlphaFoldDB" id="A0AAN8V0A9"/>
<protein>
    <submittedName>
        <fullName evidence="1">Uncharacterized protein</fullName>
    </submittedName>
</protein>
<comment type="caution">
    <text evidence="1">The sequence shown here is derived from an EMBL/GenBank/DDBJ whole genome shotgun (WGS) entry which is preliminary data.</text>
</comment>
<evidence type="ECO:0000313" key="1">
    <source>
        <dbReference type="EMBL" id="KAK6925225.1"/>
    </source>
</evidence>
<accession>A0AAN8V0A9</accession>
<name>A0AAN8V0A9_9MAGN</name>
<organism evidence="1 2">
    <name type="scientific">Dillenia turbinata</name>
    <dbReference type="NCBI Taxonomy" id="194707"/>
    <lineage>
        <taxon>Eukaryota</taxon>
        <taxon>Viridiplantae</taxon>
        <taxon>Streptophyta</taxon>
        <taxon>Embryophyta</taxon>
        <taxon>Tracheophyta</taxon>
        <taxon>Spermatophyta</taxon>
        <taxon>Magnoliopsida</taxon>
        <taxon>eudicotyledons</taxon>
        <taxon>Gunneridae</taxon>
        <taxon>Pentapetalae</taxon>
        <taxon>Dilleniales</taxon>
        <taxon>Dilleniaceae</taxon>
        <taxon>Dillenia</taxon>
    </lineage>
</organism>
<evidence type="ECO:0000313" key="2">
    <source>
        <dbReference type="Proteomes" id="UP001370490"/>
    </source>
</evidence>
<keyword evidence="2" id="KW-1185">Reference proteome</keyword>
<dbReference type="Proteomes" id="UP001370490">
    <property type="component" value="Unassembled WGS sequence"/>
</dbReference>
<sequence>MIHKGGTGKGTRAMEDSGAILSHISSLKSMLDQVNEEIEASTQTTGEIESEIVKCSEMENAFLVKETELTRKIYYAEYEICGLLHVAAIVEQCLNFQKKIDKGGNDELRTFLLQKEALENEVYLLDMKNKTLRNSMVDFMEEILKDLQTSNSSLDVNVQALDLENKKVLKEIDDLKSTFRSTVSNNCRIGIVQSILKHV</sequence>
<proteinExistence type="predicted"/>
<reference evidence="1 2" key="1">
    <citation type="submission" date="2023-12" db="EMBL/GenBank/DDBJ databases">
        <title>A high-quality genome assembly for Dillenia turbinata (Dilleniales).</title>
        <authorList>
            <person name="Chanderbali A."/>
        </authorList>
    </citation>
    <scope>NUCLEOTIDE SEQUENCE [LARGE SCALE GENOMIC DNA]</scope>
    <source>
        <strain evidence="1">LSX21</strain>
        <tissue evidence="1">Leaf</tissue>
    </source>
</reference>
<gene>
    <name evidence="1" type="ORF">RJ641_009551</name>
</gene>
<dbReference type="EMBL" id="JBAMMX010000016">
    <property type="protein sequence ID" value="KAK6925225.1"/>
    <property type="molecule type" value="Genomic_DNA"/>
</dbReference>